<name>A0A8H4QPU6_9AGAR</name>
<keyword evidence="5 6" id="KW-0472">Membrane</keyword>
<dbReference type="InterPro" id="IPR043216">
    <property type="entry name" value="PAP-like"/>
</dbReference>
<gene>
    <name evidence="8" type="ORF">D9613_003258</name>
</gene>
<comment type="similarity">
    <text evidence="2">Belongs to the PA-phosphatase related phosphoesterase family.</text>
</comment>
<dbReference type="GO" id="GO:0016020">
    <property type="term" value="C:membrane"/>
    <property type="evidence" value="ECO:0007669"/>
    <property type="project" value="UniProtKB-SubCell"/>
</dbReference>
<dbReference type="CDD" id="cd03390">
    <property type="entry name" value="PAP2_containing_1_like"/>
    <property type="match status" value="1"/>
</dbReference>
<dbReference type="Pfam" id="PF01569">
    <property type="entry name" value="PAP2"/>
    <property type="match status" value="1"/>
</dbReference>
<dbReference type="PANTHER" id="PTHR10165:SF84">
    <property type="entry name" value="PHOSPHATIDIC ACID PHOSPHATASE BETA"/>
    <property type="match status" value="1"/>
</dbReference>
<comment type="subcellular location">
    <subcellularLocation>
        <location evidence="1">Membrane</location>
        <topology evidence="1">Multi-pass membrane protein</topology>
    </subcellularLocation>
</comment>
<dbReference type="Proteomes" id="UP000521872">
    <property type="component" value="Unassembled WGS sequence"/>
</dbReference>
<evidence type="ECO:0000256" key="4">
    <source>
        <dbReference type="ARBA" id="ARBA00022989"/>
    </source>
</evidence>
<keyword evidence="4 6" id="KW-1133">Transmembrane helix</keyword>
<evidence type="ECO:0000256" key="3">
    <source>
        <dbReference type="ARBA" id="ARBA00022692"/>
    </source>
</evidence>
<dbReference type="EMBL" id="JAACJL010000044">
    <property type="protein sequence ID" value="KAF4614748.1"/>
    <property type="molecule type" value="Genomic_DNA"/>
</dbReference>
<evidence type="ECO:0000259" key="7">
    <source>
        <dbReference type="SMART" id="SM00014"/>
    </source>
</evidence>
<feature type="transmembrane region" description="Helical" evidence="6">
    <location>
        <begin position="88"/>
        <end position="107"/>
    </location>
</feature>
<dbReference type="PANTHER" id="PTHR10165">
    <property type="entry name" value="LIPID PHOSPHATE PHOSPHATASE"/>
    <property type="match status" value="1"/>
</dbReference>
<feature type="domain" description="Phosphatidic acid phosphatase type 2/haloperoxidase" evidence="7">
    <location>
        <begin position="173"/>
        <end position="322"/>
    </location>
</feature>
<evidence type="ECO:0000256" key="1">
    <source>
        <dbReference type="ARBA" id="ARBA00004141"/>
    </source>
</evidence>
<comment type="caution">
    <text evidence="8">The sequence shown here is derived from an EMBL/GenBank/DDBJ whole genome shotgun (WGS) entry which is preliminary data.</text>
</comment>
<sequence>MTTERLQTTPFIFYINPSLTVPFSFLTSLQHQHPSHSPPTTTTTMPLFGRRRNAGEKLAANQANNHHQGNGRAVGTPFRFGSWLRLHGVDIITMALLGAIALGVYFADPAPTRSFPVFFQNGEVVYPQFAYPLRREIIPIWAAALIAFFVPFFFFTLFQARRRSMDDWLTTNFGLLKSLITAATFQVFVKWLIGGLRPHFYAVCQPRINPTDMPSGNGFMNLMYTRSICTGDRKQINDSLESMPSGHSTAAWAGLFFLALYFNAQLKVMSAHNPAYWKMVLFFAPILGATLISGALTIDEFHNWYDVLAGAIIGIACALVAFRQTFASIFDFRFNHLLLPRATSLFHRQPYLPTAGRGPYYTYQPMQEFASYDLPFTREGGWGYGGGEQSVGAPGDATVLASNMGGAGVSGLNAATGMTGTTGTGIGRGGFNHNNNNNVNNANNVTNNRSSNVGQGFGTSTFGTTNTAEQGYTGNTGVGVGPHNGVGAHPHNNAGVVNPGAERMV</sequence>
<evidence type="ECO:0000313" key="8">
    <source>
        <dbReference type="EMBL" id="KAF4614748.1"/>
    </source>
</evidence>
<feature type="transmembrane region" description="Helical" evidence="6">
    <location>
        <begin position="246"/>
        <end position="264"/>
    </location>
</feature>
<evidence type="ECO:0000256" key="5">
    <source>
        <dbReference type="ARBA" id="ARBA00023136"/>
    </source>
</evidence>
<protein>
    <recommendedName>
        <fullName evidence="7">Phosphatidic acid phosphatase type 2/haloperoxidase domain-containing protein</fullName>
    </recommendedName>
</protein>
<dbReference type="AlphaFoldDB" id="A0A8H4QPU6"/>
<accession>A0A8H4QPU6</accession>
<evidence type="ECO:0000313" key="9">
    <source>
        <dbReference type="Proteomes" id="UP000521872"/>
    </source>
</evidence>
<dbReference type="Gene3D" id="1.20.144.10">
    <property type="entry name" value="Phosphatidic acid phosphatase type 2/haloperoxidase"/>
    <property type="match status" value="1"/>
</dbReference>
<dbReference type="SUPFAM" id="SSF48317">
    <property type="entry name" value="Acid phosphatase/Vanadium-dependent haloperoxidase"/>
    <property type="match status" value="1"/>
</dbReference>
<organism evidence="8 9">
    <name type="scientific">Agrocybe pediades</name>
    <dbReference type="NCBI Taxonomy" id="84607"/>
    <lineage>
        <taxon>Eukaryota</taxon>
        <taxon>Fungi</taxon>
        <taxon>Dikarya</taxon>
        <taxon>Basidiomycota</taxon>
        <taxon>Agaricomycotina</taxon>
        <taxon>Agaricomycetes</taxon>
        <taxon>Agaricomycetidae</taxon>
        <taxon>Agaricales</taxon>
        <taxon>Agaricineae</taxon>
        <taxon>Strophariaceae</taxon>
        <taxon>Agrocybe</taxon>
    </lineage>
</organism>
<keyword evidence="9" id="KW-1185">Reference proteome</keyword>
<keyword evidence="3 6" id="KW-0812">Transmembrane</keyword>
<evidence type="ECO:0000256" key="6">
    <source>
        <dbReference type="SAM" id="Phobius"/>
    </source>
</evidence>
<feature type="transmembrane region" description="Helical" evidence="6">
    <location>
        <begin position="170"/>
        <end position="193"/>
    </location>
</feature>
<evidence type="ECO:0000256" key="2">
    <source>
        <dbReference type="ARBA" id="ARBA00008816"/>
    </source>
</evidence>
<feature type="transmembrane region" description="Helical" evidence="6">
    <location>
        <begin position="137"/>
        <end position="158"/>
    </location>
</feature>
<feature type="transmembrane region" description="Helical" evidence="6">
    <location>
        <begin position="304"/>
        <end position="322"/>
    </location>
</feature>
<dbReference type="GO" id="GO:0008195">
    <property type="term" value="F:phosphatidate phosphatase activity"/>
    <property type="evidence" value="ECO:0007669"/>
    <property type="project" value="TreeGrafter"/>
</dbReference>
<feature type="transmembrane region" description="Helical" evidence="6">
    <location>
        <begin position="276"/>
        <end position="298"/>
    </location>
</feature>
<dbReference type="InterPro" id="IPR036938">
    <property type="entry name" value="PAP2/HPO_sf"/>
</dbReference>
<dbReference type="InterPro" id="IPR000326">
    <property type="entry name" value="PAP2/HPO"/>
</dbReference>
<dbReference type="GO" id="GO:0046839">
    <property type="term" value="P:phospholipid dephosphorylation"/>
    <property type="evidence" value="ECO:0007669"/>
    <property type="project" value="TreeGrafter"/>
</dbReference>
<reference evidence="8 9" key="1">
    <citation type="submission" date="2019-12" db="EMBL/GenBank/DDBJ databases">
        <authorList>
            <person name="Floudas D."/>
            <person name="Bentzer J."/>
            <person name="Ahren D."/>
            <person name="Johansson T."/>
            <person name="Persson P."/>
            <person name="Tunlid A."/>
        </authorList>
    </citation>
    <scope>NUCLEOTIDE SEQUENCE [LARGE SCALE GENOMIC DNA]</scope>
    <source>
        <strain evidence="8 9">CBS 102.39</strain>
    </source>
</reference>
<proteinExistence type="inferred from homology"/>
<dbReference type="SMART" id="SM00014">
    <property type="entry name" value="acidPPc"/>
    <property type="match status" value="1"/>
</dbReference>
<dbReference type="GO" id="GO:0006644">
    <property type="term" value="P:phospholipid metabolic process"/>
    <property type="evidence" value="ECO:0007669"/>
    <property type="project" value="InterPro"/>
</dbReference>